<reference evidence="2 3" key="1">
    <citation type="submission" date="2021-12" db="EMBL/GenBank/DDBJ databases">
        <title>Genome sequence of Kibdelosporangium philippinense ATCC 49844.</title>
        <authorList>
            <person name="Fedorov E.A."/>
            <person name="Omeragic M."/>
            <person name="Shalygina K.F."/>
            <person name="Maclea K.S."/>
        </authorList>
    </citation>
    <scope>NUCLEOTIDE SEQUENCE [LARGE SCALE GENOMIC DNA]</scope>
    <source>
        <strain evidence="2 3">ATCC 49844</strain>
    </source>
</reference>
<feature type="transmembrane region" description="Helical" evidence="1">
    <location>
        <begin position="45"/>
        <end position="72"/>
    </location>
</feature>
<feature type="transmembrane region" description="Helical" evidence="1">
    <location>
        <begin position="12"/>
        <end position="33"/>
    </location>
</feature>
<protein>
    <recommendedName>
        <fullName evidence="4">DUF4190 domain-containing protein</fullName>
    </recommendedName>
</protein>
<dbReference type="RefSeq" id="WP_233732047.1">
    <property type="nucleotide sequence ID" value="NZ_JAJVCN010000004.1"/>
</dbReference>
<accession>A0ABS8ZRK6</accession>
<keyword evidence="3" id="KW-1185">Reference proteome</keyword>
<evidence type="ECO:0008006" key="4">
    <source>
        <dbReference type="Google" id="ProtNLM"/>
    </source>
</evidence>
<evidence type="ECO:0000313" key="2">
    <source>
        <dbReference type="EMBL" id="MCE7010366.1"/>
    </source>
</evidence>
<proteinExistence type="predicted"/>
<dbReference type="EMBL" id="JAJVCN010000004">
    <property type="protein sequence ID" value="MCE7010366.1"/>
    <property type="molecule type" value="Genomic_DNA"/>
</dbReference>
<comment type="caution">
    <text evidence="2">The sequence shown here is derived from an EMBL/GenBank/DDBJ whole genome shotgun (WGS) entry which is preliminary data.</text>
</comment>
<evidence type="ECO:0000313" key="3">
    <source>
        <dbReference type="Proteomes" id="UP001521150"/>
    </source>
</evidence>
<name>A0ABS8ZRK6_9PSEU</name>
<sequence length="74" mass="7602">MHVNWGALGEVFLVALVVGVGTIGLFSLGIIALDRREAAVTNGRSVAGPTVVSVLCFLACAAIVGYGIYLVIAR</sequence>
<keyword evidence="1" id="KW-1133">Transmembrane helix</keyword>
<dbReference type="Proteomes" id="UP001521150">
    <property type="component" value="Unassembled WGS sequence"/>
</dbReference>
<keyword evidence="1" id="KW-0812">Transmembrane</keyword>
<organism evidence="2 3">
    <name type="scientific">Kibdelosporangium philippinense</name>
    <dbReference type="NCBI Taxonomy" id="211113"/>
    <lineage>
        <taxon>Bacteria</taxon>
        <taxon>Bacillati</taxon>
        <taxon>Actinomycetota</taxon>
        <taxon>Actinomycetes</taxon>
        <taxon>Pseudonocardiales</taxon>
        <taxon>Pseudonocardiaceae</taxon>
        <taxon>Kibdelosporangium</taxon>
    </lineage>
</organism>
<gene>
    <name evidence="2" type="ORF">LWC34_47320</name>
</gene>
<evidence type="ECO:0000256" key="1">
    <source>
        <dbReference type="SAM" id="Phobius"/>
    </source>
</evidence>
<keyword evidence="1" id="KW-0472">Membrane</keyword>